<dbReference type="Proteomes" id="UP001187471">
    <property type="component" value="Unassembled WGS sequence"/>
</dbReference>
<dbReference type="EMBL" id="JAVXUO010003216">
    <property type="protein sequence ID" value="KAK2965500.1"/>
    <property type="molecule type" value="Genomic_DNA"/>
</dbReference>
<evidence type="ECO:0000256" key="1">
    <source>
        <dbReference type="ARBA" id="ARBA00004240"/>
    </source>
</evidence>
<dbReference type="PANTHER" id="PTHR11073:SF46">
    <property type="entry name" value="CALRETICULIN"/>
    <property type="match status" value="1"/>
</dbReference>
<evidence type="ECO:0000256" key="3">
    <source>
        <dbReference type="ARBA" id="ARBA00022824"/>
    </source>
</evidence>
<dbReference type="Gene3D" id="2.60.120.200">
    <property type="match status" value="1"/>
</dbReference>
<dbReference type="PROSITE" id="PS00803">
    <property type="entry name" value="CALRETICULIN_1"/>
    <property type="match status" value="1"/>
</dbReference>
<evidence type="ECO:0000256" key="2">
    <source>
        <dbReference type="ARBA" id="ARBA00010983"/>
    </source>
</evidence>
<evidence type="ECO:0000256" key="4">
    <source>
        <dbReference type="RuleBase" id="RU362126"/>
    </source>
</evidence>
<keyword evidence="4" id="KW-0143">Chaperone</keyword>
<dbReference type="SUPFAM" id="SSF49899">
    <property type="entry name" value="Concanavalin A-like lectins/glucanases"/>
    <property type="match status" value="1"/>
</dbReference>
<dbReference type="InterPro" id="IPR013320">
    <property type="entry name" value="ConA-like_dom_sf"/>
</dbReference>
<feature type="chain" id="PRO_5041518139" evidence="4">
    <location>
        <begin position="35"/>
        <end position="169"/>
    </location>
</feature>
<dbReference type="GO" id="GO:0036503">
    <property type="term" value="P:ERAD pathway"/>
    <property type="evidence" value="ECO:0007669"/>
    <property type="project" value="TreeGrafter"/>
</dbReference>
<gene>
    <name evidence="5" type="ORF">RJ640_000348</name>
</gene>
<sequence length="169" mass="19116">MAEMAVLSSKSKPNLKIVAPLLLLLLSLVGSSLAEIIFEERYEGIQTSSDAKHFAISAKIPEFNKDRTLVLQYSIKIEQDIECGGAYIKLLSGFVNQKKFGGDTPYSKAFKIEKRSPPRFKCSLIWLYLETTMPEVYKIVLNIEPDNMPRFSQYDAFEAGFIEPSYTTD</sequence>
<evidence type="ECO:0000313" key="6">
    <source>
        <dbReference type="Proteomes" id="UP001187471"/>
    </source>
</evidence>
<keyword evidence="3 4" id="KW-0256">Endoplasmic reticulum</keyword>
<dbReference type="GO" id="GO:0006457">
    <property type="term" value="P:protein folding"/>
    <property type="evidence" value="ECO:0007669"/>
    <property type="project" value="InterPro"/>
</dbReference>
<name>A0AA88QT61_9ASTE</name>
<comment type="similarity">
    <text evidence="2 4">Belongs to the calreticulin family.</text>
</comment>
<proteinExistence type="inferred from homology"/>
<dbReference type="Pfam" id="PF00262">
    <property type="entry name" value="Calreticulin"/>
    <property type="match status" value="1"/>
</dbReference>
<comment type="caution">
    <text evidence="5">The sequence shown here is derived from an EMBL/GenBank/DDBJ whole genome shotgun (WGS) entry which is preliminary data.</text>
</comment>
<dbReference type="PANTHER" id="PTHR11073">
    <property type="entry name" value="CALRETICULIN AND CALNEXIN"/>
    <property type="match status" value="1"/>
</dbReference>
<feature type="signal peptide" evidence="4">
    <location>
        <begin position="1"/>
        <end position="34"/>
    </location>
</feature>
<keyword evidence="6" id="KW-1185">Reference proteome</keyword>
<dbReference type="InterPro" id="IPR018124">
    <property type="entry name" value="Calret/calnex_CS"/>
</dbReference>
<comment type="subcellular location">
    <subcellularLocation>
        <location evidence="1">Endoplasmic reticulum</location>
    </subcellularLocation>
</comment>
<dbReference type="GO" id="GO:0005509">
    <property type="term" value="F:calcium ion binding"/>
    <property type="evidence" value="ECO:0007669"/>
    <property type="project" value="InterPro"/>
</dbReference>
<evidence type="ECO:0000313" key="5">
    <source>
        <dbReference type="EMBL" id="KAK2965500.1"/>
    </source>
</evidence>
<dbReference type="AlphaFoldDB" id="A0AA88QT61"/>
<dbReference type="GO" id="GO:0005789">
    <property type="term" value="C:endoplasmic reticulum membrane"/>
    <property type="evidence" value="ECO:0007669"/>
    <property type="project" value="TreeGrafter"/>
</dbReference>
<dbReference type="GO" id="GO:0051082">
    <property type="term" value="F:unfolded protein binding"/>
    <property type="evidence" value="ECO:0007669"/>
    <property type="project" value="InterPro"/>
</dbReference>
<organism evidence="5 6">
    <name type="scientific">Escallonia rubra</name>
    <dbReference type="NCBI Taxonomy" id="112253"/>
    <lineage>
        <taxon>Eukaryota</taxon>
        <taxon>Viridiplantae</taxon>
        <taxon>Streptophyta</taxon>
        <taxon>Embryophyta</taxon>
        <taxon>Tracheophyta</taxon>
        <taxon>Spermatophyta</taxon>
        <taxon>Magnoliopsida</taxon>
        <taxon>eudicotyledons</taxon>
        <taxon>Gunneridae</taxon>
        <taxon>Pentapetalae</taxon>
        <taxon>asterids</taxon>
        <taxon>campanulids</taxon>
        <taxon>Escalloniales</taxon>
        <taxon>Escalloniaceae</taxon>
        <taxon>Escallonia</taxon>
    </lineage>
</organism>
<protein>
    <submittedName>
        <fullName evidence="5">Uncharacterized protein</fullName>
    </submittedName>
</protein>
<accession>A0AA88QT61</accession>
<dbReference type="InterPro" id="IPR001580">
    <property type="entry name" value="Calret/calnex"/>
</dbReference>
<keyword evidence="4" id="KW-0732">Signal</keyword>
<reference evidence="5" key="1">
    <citation type="submission" date="2022-12" db="EMBL/GenBank/DDBJ databases">
        <title>Draft genome assemblies for two species of Escallonia (Escalloniales).</title>
        <authorList>
            <person name="Chanderbali A."/>
            <person name="Dervinis C."/>
            <person name="Anghel I."/>
            <person name="Soltis D."/>
            <person name="Soltis P."/>
            <person name="Zapata F."/>
        </authorList>
    </citation>
    <scope>NUCLEOTIDE SEQUENCE</scope>
    <source>
        <strain evidence="5">UCBG92.1500</strain>
        <tissue evidence="5">Leaf</tissue>
    </source>
</reference>